<evidence type="ECO:0000256" key="1">
    <source>
        <dbReference type="ARBA" id="ARBA00001933"/>
    </source>
</evidence>
<evidence type="ECO:0008006" key="6">
    <source>
        <dbReference type="Google" id="ProtNLM"/>
    </source>
</evidence>
<reference evidence="2" key="2">
    <citation type="journal article" date="2014" name="Int. J. Syst. Evol. Microbiol.">
        <title>Complete genome sequence of Corynebacterium casei LMG S-19264T (=DSM 44701T), isolated from a smear-ripened cheese.</title>
        <authorList>
            <consortium name="US DOE Joint Genome Institute (JGI-PGF)"/>
            <person name="Walter F."/>
            <person name="Albersmeier A."/>
            <person name="Kalinowski J."/>
            <person name="Ruckert C."/>
        </authorList>
    </citation>
    <scope>NUCLEOTIDE SEQUENCE</scope>
    <source>
        <strain evidence="2">CGMCC 1.8885</strain>
    </source>
</reference>
<dbReference type="PANTHER" id="PTHR11601:SF34">
    <property type="entry name" value="CYSTEINE DESULFURASE"/>
    <property type="match status" value="1"/>
</dbReference>
<dbReference type="Proteomes" id="UP000630135">
    <property type="component" value="Unassembled WGS sequence"/>
</dbReference>
<evidence type="ECO:0000313" key="5">
    <source>
        <dbReference type="Proteomes" id="UP000652720"/>
    </source>
</evidence>
<dbReference type="InterPro" id="IPR015422">
    <property type="entry name" value="PyrdxlP-dep_Trfase_small"/>
</dbReference>
<sequence>MVRLVPSTGNVTIPGIQVDAFLTLLPHLGLSLGSACNAGALEPSYVLTELGLSREEAASSLGKGTTPEEVKMAVEDIVREVQELLALA</sequence>
<organism evidence="2 5">
    <name type="scientific">Deinococcus wulumuqiensis</name>
    <dbReference type="NCBI Taxonomy" id="980427"/>
    <lineage>
        <taxon>Bacteria</taxon>
        <taxon>Thermotogati</taxon>
        <taxon>Deinococcota</taxon>
        <taxon>Deinococci</taxon>
        <taxon>Deinococcales</taxon>
        <taxon>Deinococcaceae</taxon>
        <taxon>Deinococcus</taxon>
    </lineage>
</organism>
<dbReference type="EMBL" id="BMLZ01000016">
    <property type="protein sequence ID" value="GGP29843.1"/>
    <property type="molecule type" value="Genomic_DNA"/>
</dbReference>
<reference evidence="3" key="1">
    <citation type="journal article" date="2014" name="Int. J. Syst. Evol. Microbiol.">
        <title>Complete genome of a new Firmicutes species belonging to the dominant human colonic microbiota ('Ruminococcus bicirculans') reveals two chromosomes and a selective capacity to utilize plant glucans.</title>
        <authorList>
            <consortium name="NISC Comparative Sequencing Program"/>
            <person name="Wegmann U."/>
            <person name="Louis P."/>
            <person name="Goesmann A."/>
            <person name="Henrissat B."/>
            <person name="Duncan S.H."/>
            <person name="Flint H.J."/>
        </authorList>
    </citation>
    <scope>NUCLEOTIDE SEQUENCE</scope>
    <source>
        <strain evidence="3">CGMCC 1.8884</strain>
    </source>
</reference>
<evidence type="ECO:0000313" key="2">
    <source>
        <dbReference type="EMBL" id="GGI74204.1"/>
    </source>
</evidence>
<name>A0AAV4K6W3_9DEIO</name>
<comment type="caution">
    <text evidence="2">The sequence shown here is derived from an EMBL/GenBank/DDBJ whole genome shotgun (WGS) entry which is preliminary data.</text>
</comment>
<proteinExistence type="predicted"/>
<comment type="cofactor">
    <cofactor evidence="1">
        <name>pyridoxal 5'-phosphate</name>
        <dbReference type="ChEBI" id="CHEBI:597326"/>
    </cofactor>
</comment>
<dbReference type="PANTHER" id="PTHR11601">
    <property type="entry name" value="CYSTEINE DESULFURYLASE FAMILY MEMBER"/>
    <property type="match status" value="1"/>
</dbReference>
<reference evidence="4" key="3">
    <citation type="journal article" date="2019" name="Int. J. Syst. Evol. Microbiol.">
        <title>The Global Catalogue of Microorganisms (GCM) 10K type strain sequencing project: providing services to taxonomists for standard genome sequencing and annotation.</title>
        <authorList>
            <consortium name="The Broad Institute Genomics Platform"/>
            <consortium name="The Broad Institute Genome Sequencing Center for Infectious Disease"/>
            <person name="Wu L."/>
            <person name="Ma J."/>
        </authorList>
    </citation>
    <scope>NUCLEOTIDE SEQUENCE [LARGE SCALE GENOMIC DNA]</scope>
    <source>
        <strain evidence="4">CGMCC 1.8884</strain>
    </source>
</reference>
<dbReference type="AlphaFoldDB" id="A0AAV4K6W3"/>
<accession>A0AAV4K6W3</accession>
<evidence type="ECO:0000313" key="4">
    <source>
        <dbReference type="Proteomes" id="UP000630135"/>
    </source>
</evidence>
<reference evidence="2" key="4">
    <citation type="submission" date="2023-08" db="EMBL/GenBank/DDBJ databases">
        <authorList>
            <person name="Sun Q."/>
            <person name="Zhou Y."/>
        </authorList>
    </citation>
    <scope>NUCLEOTIDE SEQUENCE</scope>
    <source>
        <strain evidence="3">CGMCC 1.8884</strain>
        <strain evidence="2">CGMCC 1.8885</strain>
    </source>
</reference>
<dbReference type="Proteomes" id="UP000652720">
    <property type="component" value="Unassembled WGS sequence"/>
</dbReference>
<evidence type="ECO:0000313" key="3">
    <source>
        <dbReference type="EMBL" id="GGP29843.1"/>
    </source>
</evidence>
<dbReference type="Gene3D" id="3.90.1150.10">
    <property type="entry name" value="Aspartate Aminotransferase, domain 1"/>
    <property type="match status" value="1"/>
</dbReference>
<protein>
    <recommendedName>
        <fullName evidence="6">Cysteine desulfurase</fullName>
    </recommendedName>
</protein>
<keyword evidence="4" id="KW-1185">Reference proteome</keyword>
<dbReference type="EMBL" id="BMMA01000003">
    <property type="protein sequence ID" value="GGI74204.1"/>
    <property type="molecule type" value="Genomic_DNA"/>
</dbReference>
<gene>
    <name evidence="3" type="ORF">GCM10008021_14940</name>
    <name evidence="2" type="ORF">GCM10010914_05300</name>
</gene>